<dbReference type="Proteomes" id="UP000006057">
    <property type="component" value="Chromosome"/>
</dbReference>
<protein>
    <submittedName>
        <fullName evidence="3">Putative F420-dependent oxidoreductase, MSMEG_4141 family</fullName>
    </submittedName>
</protein>
<evidence type="ECO:0000256" key="1">
    <source>
        <dbReference type="SAM" id="MobiDB-lite"/>
    </source>
</evidence>
<dbReference type="EMBL" id="CP003053">
    <property type="protein sequence ID" value="AFM15802.1"/>
    <property type="molecule type" value="Genomic_DNA"/>
</dbReference>
<dbReference type="PATRIC" id="fig|710421.3.peg.999"/>
<dbReference type="SUPFAM" id="SSF51679">
    <property type="entry name" value="Bacterial luciferase-like"/>
    <property type="match status" value="1"/>
</dbReference>
<dbReference type="RefSeq" id="WP_014814288.1">
    <property type="nucleotide sequence ID" value="NC_018027.1"/>
</dbReference>
<dbReference type="HOGENOM" id="CLU_079072_0_0_11"/>
<organism evidence="3 4">
    <name type="scientific">Mycolicibacterium chubuense (strain NBB4)</name>
    <name type="common">Mycobacterium chubuense</name>
    <dbReference type="NCBI Taxonomy" id="710421"/>
    <lineage>
        <taxon>Bacteria</taxon>
        <taxon>Bacillati</taxon>
        <taxon>Actinomycetota</taxon>
        <taxon>Actinomycetes</taxon>
        <taxon>Mycobacteriales</taxon>
        <taxon>Mycobacteriaceae</taxon>
        <taxon>Mycolicibacterium</taxon>
    </lineage>
</organism>
<keyword evidence="4" id="KW-1185">Reference proteome</keyword>
<dbReference type="PANTHER" id="PTHR30137">
    <property type="entry name" value="LUCIFERASE-LIKE MONOOXYGENASE"/>
    <property type="match status" value="1"/>
</dbReference>
<feature type="region of interest" description="Disordered" evidence="1">
    <location>
        <begin position="1"/>
        <end position="23"/>
    </location>
</feature>
<dbReference type="InterPro" id="IPR050766">
    <property type="entry name" value="Bact_Lucif_Oxidored"/>
</dbReference>
<dbReference type="OrthoDB" id="4760590at2"/>
<dbReference type="PANTHER" id="PTHR30137:SF18">
    <property type="entry name" value="CONSERVED PROTEIN"/>
    <property type="match status" value="1"/>
</dbReference>
<feature type="domain" description="Luciferase-like" evidence="2">
    <location>
        <begin position="26"/>
        <end position="258"/>
    </location>
</feature>
<name>I4BEU5_MYCCN</name>
<dbReference type="GO" id="GO:0016705">
    <property type="term" value="F:oxidoreductase activity, acting on paired donors, with incorporation or reduction of molecular oxygen"/>
    <property type="evidence" value="ECO:0007669"/>
    <property type="project" value="InterPro"/>
</dbReference>
<proteinExistence type="predicted"/>
<dbReference type="NCBIfam" id="TIGR03620">
    <property type="entry name" value="F420_MSMEG_4141"/>
    <property type="match status" value="1"/>
</dbReference>
<evidence type="ECO:0000313" key="4">
    <source>
        <dbReference type="Proteomes" id="UP000006057"/>
    </source>
</evidence>
<reference evidence="3 4" key="1">
    <citation type="submission" date="2012-06" db="EMBL/GenBank/DDBJ databases">
        <title>Complete sequence of chromosome of Mycobacterium chubuense NBB4.</title>
        <authorList>
            <consortium name="US DOE Joint Genome Institute"/>
            <person name="Lucas S."/>
            <person name="Han J."/>
            <person name="Lapidus A."/>
            <person name="Cheng J.-F."/>
            <person name="Goodwin L."/>
            <person name="Pitluck S."/>
            <person name="Peters L."/>
            <person name="Mikhailova N."/>
            <person name="Teshima H."/>
            <person name="Detter J.C."/>
            <person name="Han C."/>
            <person name="Tapia R."/>
            <person name="Land M."/>
            <person name="Hauser L."/>
            <person name="Kyrpides N."/>
            <person name="Ivanova N."/>
            <person name="Pagani I."/>
            <person name="Mattes T."/>
            <person name="Holmes A."/>
            <person name="Rutledge P."/>
            <person name="Paulsen I."/>
            <person name="Coleman N."/>
            <person name="Woyke T."/>
        </authorList>
    </citation>
    <scope>NUCLEOTIDE SEQUENCE [LARGE SCALE GENOMIC DNA]</scope>
    <source>
        <strain evidence="3 4">NBB4</strain>
    </source>
</reference>
<dbReference type="KEGG" id="mcb:Mycch_0992"/>
<dbReference type="Pfam" id="PF00296">
    <property type="entry name" value="Bac_luciferase"/>
    <property type="match status" value="1"/>
</dbReference>
<dbReference type="Gene3D" id="3.20.20.30">
    <property type="entry name" value="Luciferase-like domain"/>
    <property type="match status" value="2"/>
</dbReference>
<evidence type="ECO:0000313" key="3">
    <source>
        <dbReference type="EMBL" id="AFM15802.1"/>
    </source>
</evidence>
<dbReference type="InterPro" id="IPR036661">
    <property type="entry name" value="Luciferase-like_sf"/>
</dbReference>
<dbReference type="InterPro" id="IPR019922">
    <property type="entry name" value="Lucif-like_OxRdatse_MSMEG_4141"/>
</dbReference>
<dbReference type="AlphaFoldDB" id="I4BEU5"/>
<dbReference type="GO" id="GO:0005829">
    <property type="term" value="C:cytosol"/>
    <property type="evidence" value="ECO:0007669"/>
    <property type="project" value="TreeGrafter"/>
</dbReference>
<sequence>MSESEGPSLKPAQGRFGVWTGSPVTPEQASDIEKLGYGTVWVGASPAADLAFVEPILENTETLQVATGIVNIWTAPAAEVAESFHRIEKAFPGRFLLGVGVGHPEHTQQYTKPYQALVDYLDALDAAKVPTSRMVVAALGPKVLQLAAQRSAGAHPYLTTPVHTGQARELLGPTVFLAPEHKVVLTNDPERAREVGRETVDFYLGLSNYVNNWKRLGFTDEDLERPGSDRFIDAVVAYGSPEQIAARLTEHLQAGADHVAIQVLGGPDELLSTLEELAGPLGTTG</sequence>
<dbReference type="STRING" id="710421.Mycch_0992"/>
<gene>
    <name evidence="3" type="ordered locus">Mycch_0992</name>
</gene>
<dbReference type="InterPro" id="IPR011251">
    <property type="entry name" value="Luciferase-like_dom"/>
</dbReference>
<evidence type="ECO:0000259" key="2">
    <source>
        <dbReference type="Pfam" id="PF00296"/>
    </source>
</evidence>
<dbReference type="eggNOG" id="COG2141">
    <property type="taxonomic scope" value="Bacteria"/>
</dbReference>
<accession>I4BEU5</accession>